<dbReference type="PANTHER" id="PTHR44591">
    <property type="entry name" value="STRESS RESPONSE REGULATOR PROTEIN 1"/>
    <property type="match status" value="1"/>
</dbReference>
<comment type="caution">
    <text evidence="4">The sequence shown here is derived from an EMBL/GenBank/DDBJ whole genome shotgun (WGS) entry which is preliminary data.</text>
</comment>
<accession>A0AAP8ME22</accession>
<dbReference type="InterPro" id="IPR050595">
    <property type="entry name" value="Bact_response_regulator"/>
</dbReference>
<evidence type="ECO:0000256" key="2">
    <source>
        <dbReference type="PROSITE-ProRule" id="PRU00169"/>
    </source>
</evidence>
<feature type="modified residue" description="4-aspartylphosphate" evidence="2">
    <location>
        <position position="55"/>
    </location>
</feature>
<organism evidence="4 5">
    <name type="scientific">Halioglobus japonicus</name>
    <dbReference type="NCBI Taxonomy" id="930805"/>
    <lineage>
        <taxon>Bacteria</taxon>
        <taxon>Pseudomonadati</taxon>
        <taxon>Pseudomonadota</taxon>
        <taxon>Gammaproteobacteria</taxon>
        <taxon>Cellvibrionales</taxon>
        <taxon>Halieaceae</taxon>
        <taxon>Halioglobus</taxon>
    </lineage>
</organism>
<dbReference type="AlphaFoldDB" id="A0AAP8ME22"/>
<proteinExistence type="predicted"/>
<evidence type="ECO:0000259" key="3">
    <source>
        <dbReference type="PROSITE" id="PS50110"/>
    </source>
</evidence>
<keyword evidence="1 2" id="KW-0597">Phosphoprotein</keyword>
<feature type="domain" description="Response regulatory" evidence="3">
    <location>
        <begin position="5"/>
        <end position="122"/>
    </location>
</feature>
<dbReference type="GO" id="GO:0000160">
    <property type="term" value="P:phosphorelay signal transduction system"/>
    <property type="evidence" value="ECO:0007669"/>
    <property type="project" value="InterPro"/>
</dbReference>
<protein>
    <submittedName>
        <fullName evidence="4">Response regulator</fullName>
    </submittedName>
</protein>
<sequence length="130" mass="14344">MHLVKIVYIEDNISNMTLVRKIIDLVDSIEMVGASTGGEGIELVRSTLPDIVLLDINLPDMDGFSVLRTLKEDSSTERIPVVALTASATRAEVLEGRKLGFDRYLTKPFNIKEFLDLLSNLAPTAEALKL</sequence>
<dbReference type="KEGG" id="hja:BST95_07615"/>
<dbReference type="InterPro" id="IPR011006">
    <property type="entry name" value="CheY-like_superfamily"/>
</dbReference>
<dbReference type="PROSITE" id="PS50110">
    <property type="entry name" value="RESPONSE_REGULATORY"/>
    <property type="match status" value="1"/>
</dbReference>
<dbReference type="PANTHER" id="PTHR44591:SF3">
    <property type="entry name" value="RESPONSE REGULATORY DOMAIN-CONTAINING PROTEIN"/>
    <property type="match status" value="1"/>
</dbReference>
<evidence type="ECO:0000313" key="5">
    <source>
        <dbReference type="Proteomes" id="UP000235162"/>
    </source>
</evidence>
<evidence type="ECO:0000313" key="4">
    <source>
        <dbReference type="EMBL" id="PLW86123.1"/>
    </source>
</evidence>
<dbReference type="EMBL" id="PKUR01000002">
    <property type="protein sequence ID" value="PLW86123.1"/>
    <property type="molecule type" value="Genomic_DNA"/>
</dbReference>
<dbReference type="Pfam" id="PF00072">
    <property type="entry name" value="Response_reg"/>
    <property type="match status" value="1"/>
</dbReference>
<dbReference type="SUPFAM" id="SSF52172">
    <property type="entry name" value="CheY-like"/>
    <property type="match status" value="1"/>
</dbReference>
<name>A0AAP8ME22_9GAMM</name>
<keyword evidence="5" id="KW-1185">Reference proteome</keyword>
<dbReference type="RefSeq" id="WP_084198765.1">
    <property type="nucleotide sequence ID" value="NZ_BMYL01000002.1"/>
</dbReference>
<gene>
    <name evidence="4" type="ORF">C0029_06650</name>
</gene>
<reference evidence="4 5" key="1">
    <citation type="submission" date="2018-01" db="EMBL/GenBank/DDBJ databases">
        <title>The draft genome sequence of Halioglobus japonicus S1-36.</title>
        <authorList>
            <person name="Du Z.-J."/>
            <person name="Shi M.-J."/>
        </authorList>
    </citation>
    <scope>NUCLEOTIDE SEQUENCE [LARGE SCALE GENOMIC DNA]</scope>
    <source>
        <strain evidence="4 5">S1-36</strain>
    </source>
</reference>
<evidence type="ECO:0000256" key="1">
    <source>
        <dbReference type="ARBA" id="ARBA00022553"/>
    </source>
</evidence>
<dbReference type="SMART" id="SM00448">
    <property type="entry name" value="REC"/>
    <property type="match status" value="1"/>
</dbReference>
<dbReference type="Gene3D" id="3.40.50.2300">
    <property type="match status" value="1"/>
</dbReference>
<dbReference type="InterPro" id="IPR001789">
    <property type="entry name" value="Sig_transdc_resp-reg_receiver"/>
</dbReference>
<dbReference type="Proteomes" id="UP000235162">
    <property type="component" value="Unassembled WGS sequence"/>
</dbReference>